<evidence type="ECO:0000313" key="14">
    <source>
        <dbReference type="EMBL" id="RKQ97054.1"/>
    </source>
</evidence>
<dbReference type="PANTHER" id="PTHR10978:SF5">
    <property type="entry name" value="SUCCINATE DEHYDROGENASE CYTOCHROME B560 SUBUNIT, MITOCHONDRIAL"/>
    <property type="match status" value="1"/>
</dbReference>
<keyword evidence="15" id="KW-1185">Reference proteome</keyword>
<keyword evidence="10 13" id="KW-0472">Membrane</keyword>
<feature type="transmembrane region" description="Helical" evidence="13">
    <location>
        <begin position="71"/>
        <end position="91"/>
    </location>
</feature>
<comment type="subunit">
    <text evidence="11">Part of an enzyme complex containing four subunits: a flavoprotein, an iron-sulfur protein, plus two membrane-anchoring proteins, SdhC and SdhD. The complex can form homotrimers.</text>
</comment>
<dbReference type="Pfam" id="PF01127">
    <property type="entry name" value="Sdh_cyt"/>
    <property type="match status" value="1"/>
</dbReference>
<evidence type="ECO:0000256" key="4">
    <source>
        <dbReference type="ARBA" id="ARBA00020076"/>
    </source>
</evidence>
<dbReference type="GO" id="GO:0009055">
    <property type="term" value="F:electron transfer activity"/>
    <property type="evidence" value="ECO:0007669"/>
    <property type="project" value="InterPro"/>
</dbReference>
<evidence type="ECO:0000256" key="10">
    <source>
        <dbReference type="ARBA" id="ARBA00023136"/>
    </source>
</evidence>
<organism evidence="14 15">
    <name type="scientific">Kushneria sinocarnis</name>
    <dbReference type="NCBI Taxonomy" id="595502"/>
    <lineage>
        <taxon>Bacteria</taxon>
        <taxon>Pseudomonadati</taxon>
        <taxon>Pseudomonadota</taxon>
        <taxon>Gammaproteobacteria</taxon>
        <taxon>Oceanospirillales</taxon>
        <taxon>Halomonadaceae</taxon>
        <taxon>Kushneria</taxon>
    </lineage>
</organism>
<dbReference type="OrthoDB" id="9799441at2"/>
<evidence type="ECO:0000256" key="11">
    <source>
        <dbReference type="ARBA" id="ARBA00025912"/>
    </source>
</evidence>
<reference evidence="14 15" key="1">
    <citation type="submission" date="2018-10" db="EMBL/GenBank/DDBJ databases">
        <title>Genomic Encyclopedia of Type Strains, Phase IV (KMG-IV): sequencing the most valuable type-strain genomes for metagenomic binning, comparative biology and taxonomic classification.</title>
        <authorList>
            <person name="Goeker M."/>
        </authorList>
    </citation>
    <scope>NUCLEOTIDE SEQUENCE [LARGE SCALE GENOMIC DNA]</scope>
    <source>
        <strain evidence="14 15">DSM 23229</strain>
    </source>
</reference>
<dbReference type="InterPro" id="IPR034804">
    <property type="entry name" value="SQR/QFR_C/D"/>
</dbReference>
<comment type="caution">
    <text evidence="14">The sequence shown here is derived from an EMBL/GenBank/DDBJ whole genome shotgun (WGS) entry which is preliminary data.</text>
</comment>
<evidence type="ECO:0000256" key="2">
    <source>
        <dbReference type="ARBA" id="ARBA00004141"/>
    </source>
</evidence>
<dbReference type="AlphaFoldDB" id="A0A420WUD5"/>
<keyword evidence="8 13" id="KW-1133">Transmembrane helix</keyword>
<dbReference type="PIRSF" id="PIRSF000178">
    <property type="entry name" value="SDH_cyt_b560"/>
    <property type="match status" value="1"/>
</dbReference>
<gene>
    <name evidence="14" type="ORF">C7446_2471</name>
</gene>
<proteinExistence type="inferred from homology"/>
<feature type="transmembrane region" description="Helical" evidence="13">
    <location>
        <begin position="21"/>
        <end position="51"/>
    </location>
</feature>
<dbReference type="SUPFAM" id="SSF81343">
    <property type="entry name" value="Fumarate reductase respiratory complex transmembrane subunits"/>
    <property type="match status" value="1"/>
</dbReference>
<feature type="binding site" description="axial binding residue" evidence="12">
    <location>
        <position position="88"/>
    </location>
    <ligand>
        <name>heme</name>
        <dbReference type="ChEBI" id="CHEBI:30413"/>
        <note>ligand shared with second transmembrane subunit</note>
    </ligand>
    <ligandPart>
        <name>Fe</name>
        <dbReference type="ChEBI" id="CHEBI:18248"/>
    </ligandPart>
</feature>
<dbReference type="PROSITE" id="PS01000">
    <property type="entry name" value="SDH_CYT_1"/>
    <property type="match status" value="1"/>
</dbReference>
<evidence type="ECO:0000256" key="3">
    <source>
        <dbReference type="ARBA" id="ARBA00007244"/>
    </source>
</evidence>
<evidence type="ECO:0000313" key="15">
    <source>
        <dbReference type="Proteomes" id="UP000281975"/>
    </source>
</evidence>
<dbReference type="InterPro" id="IPR000701">
    <property type="entry name" value="SuccDH_FuR_B_TM-su"/>
</dbReference>
<keyword evidence="5 12" id="KW-0349">Heme</keyword>
<evidence type="ECO:0000256" key="5">
    <source>
        <dbReference type="ARBA" id="ARBA00022617"/>
    </source>
</evidence>
<dbReference type="GO" id="GO:0046872">
    <property type="term" value="F:metal ion binding"/>
    <property type="evidence" value="ECO:0007669"/>
    <property type="project" value="UniProtKB-KW"/>
</dbReference>
<evidence type="ECO:0000256" key="9">
    <source>
        <dbReference type="ARBA" id="ARBA00023004"/>
    </source>
</evidence>
<feature type="transmembrane region" description="Helical" evidence="13">
    <location>
        <begin position="112"/>
        <end position="131"/>
    </location>
</feature>
<keyword evidence="9 12" id="KW-0408">Iron</keyword>
<evidence type="ECO:0000256" key="8">
    <source>
        <dbReference type="ARBA" id="ARBA00022989"/>
    </source>
</evidence>
<evidence type="ECO:0000256" key="12">
    <source>
        <dbReference type="PIRSR" id="PIRSR000178-1"/>
    </source>
</evidence>
<evidence type="ECO:0000256" key="1">
    <source>
        <dbReference type="ARBA" id="ARBA00004050"/>
    </source>
</evidence>
<dbReference type="RefSeq" id="WP_121173398.1">
    <property type="nucleotide sequence ID" value="NZ_RBIN01000007.1"/>
</dbReference>
<dbReference type="PROSITE" id="PS01001">
    <property type="entry name" value="SDH_CYT_2"/>
    <property type="match status" value="1"/>
</dbReference>
<accession>A0A420WUD5</accession>
<dbReference type="PANTHER" id="PTHR10978">
    <property type="entry name" value="SUCCINATE DEHYDROGENASE CYTOCHROME B560 SUBUNIT"/>
    <property type="match status" value="1"/>
</dbReference>
<comment type="subcellular location">
    <subcellularLocation>
        <location evidence="2">Membrane</location>
        <topology evidence="2">Multi-pass membrane protein</topology>
    </subcellularLocation>
</comment>
<dbReference type="CDD" id="cd03499">
    <property type="entry name" value="SQR_TypeC_SdhC"/>
    <property type="match status" value="1"/>
</dbReference>
<dbReference type="Proteomes" id="UP000281975">
    <property type="component" value="Unassembled WGS sequence"/>
</dbReference>
<name>A0A420WUD5_9GAMM</name>
<dbReference type="Gene3D" id="1.20.1300.10">
    <property type="entry name" value="Fumarate reductase/succinate dehydrogenase, transmembrane subunit"/>
    <property type="match status" value="1"/>
</dbReference>
<evidence type="ECO:0000256" key="7">
    <source>
        <dbReference type="ARBA" id="ARBA00022723"/>
    </source>
</evidence>
<keyword evidence="7 12" id="KW-0479">Metal-binding</keyword>
<dbReference type="GO" id="GO:0006099">
    <property type="term" value="P:tricarboxylic acid cycle"/>
    <property type="evidence" value="ECO:0007669"/>
    <property type="project" value="InterPro"/>
</dbReference>
<dbReference type="EMBL" id="RBIN01000007">
    <property type="protein sequence ID" value="RKQ97054.1"/>
    <property type="molecule type" value="Genomic_DNA"/>
</dbReference>
<comment type="function">
    <text evidence="1">Membrane-anchoring subunit of succinate dehydrogenase (SDH).</text>
</comment>
<protein>
    <recommendedName>
        <fullName evidence="4">Succinate dehydrogenase cytochrome b556 subunit</fullName>
    </recommendedName>
</protein>
<dbReference type="GO" id="GO:0005886">
    <property type="term" value="C:plasma membrane"/>
    <property type="evidence" value="ECO:0007669"/>
    <property type="project" value="TreeGrafter"/>
</dbReference>
<dbReference type="InterPro" id="IPR014314">
    <property type="entry name" value="Succ_DH_cytb556"/>
</dbReference>
<comment type="similarity">
    <text evidence="3">Belongs to the cytochrome b560 family.</text>
</comment>
<dbReference type="NCBIfam" id="TIGR02970">
    <property type="entry name" value="succ_dehyd_cytB"/>
    <property type="match status" value="1"/>
</dbReference>
<keyword evidence="6 13" id="KW-0812">Transmembrane</keyword>
<comment type="cofactor">
    <cofactor evidence="12">
        <name>heme</name>
        <dbReference type="ChEBI" id="CHEBI:30413"/>
    </cofactor>
    <text evidence="12">The heme is bound between the two transmembrane subunits.</text>
</comment>
<evidence type="ECO:0000256" key="13">
    <source>
        <dbReference type="SAM" id="Phobius"/>
    </source>
</evidence>
<dbReference type="InterPro" id="IPR018495">
    <property type="entry name" value="Succ_DH_cyt_bsu_CS"/>
</dbReference>
<sequence>MTSKRPSTSVKRPTNLDLSSIQFPLPALVSIAHRITGIVMFVGLILVLWAFDASLSSPEGFASAREALTDNVLTQLIAWGLLSALSYHFVAGVRHLIMDMGYGETLQGGQRGAQLTVIITAVLVVLSGVWVW</sequence>
<evidence type="ECO:0000256" key="6">
    <source>
        <dbReference type="ARBA" id="ARBA00022692"/>
    </source>
</evidence>